<dbReference type="Gene3D" id="3.10.450.50">
    <property type="match status" value="1"/>
</dbReference>
<proteinExistence type="predicted"/>
<evidence type="ECO:0008006" key="3">
    <source>
        <dbReference type="Google" id="ProtNLM"/>
    </source>
</evidence>
<dbReference type="RefSeq" id="WP_014842493.1">
    <property type="nucleotide sequence ID" value="NZ_BAZA01000089.1"/>
</dbReference>
<evidence type="ECO:0000313" key="2">
    <source>
        <dbReference type="Proteomes" id="UP000254631"/>
    </source>
</evidence>
<dbReference type="EMBL" id="UGOL01000001">
    <property type="protein sequence ID" value="STX80654.1"/>
    <property type="molecule type" value="Genomic_DNA"/>
</dbReference>
<protein>
    <recommendedName>
        <fullName evidence="3">Nuclear transport factor 2 family protein</fullName>
    </recommendedName>
</protein>
<sequence length="127" mass="15212">MYIQKLKEMFAQMVIKKNASLIPEYYHGEFLLYTNDIVTGYDEFLSSHQQYYATEIQYQVEYDEETFLEQGEKIAGRVFITTTRPNEPAKRIEVILIAQYKDEKIYRLWELTYPDWSKLPAFSNQLT</sequence>
<reference evidence="1 2" key="1">
    <citation type="submission" date="2018-06" db="EMBL/GenBank/DDBJ databases">
        <authorList>
            <consortium name="Pathogen Informatics"/>
            <person name="Doyle S."/>
        </authorList>
    </citation>
    <scope>NUCLEOTIDE SEQUENCE [LARGE SCALE GENOMIC DNA]</scope>
    <source>
        <strain evidence="1 2">NCTC12000</strain>
    </source>
</reference>
<dbReference type="AlphaFoldDB" id="A0A131BIH2"/>
<evidence type="ECO:0000313" key="1">
    <source>
        <dbReference type="EMBL" id="STX80654.1"/>
    </source>
</evidence>
<accession>A0A131BIH2</accession>
<organism evidence="1 2">
    <name type="scientific">Legionella pneumophila</name>
    <dbReference type="NCBI Taxonomy" id="446"/>
    <lineage>
        <taxon>Bacteria</taxon>
        <taxon>Pseudomonadati</taxon>
        <taxon>Pseudomonadota</taxon>
        <taxon>Gammaproteobacteria</taxon>
        <taxon>Legionellales</taxon>
        <taxon>Legionellaceae</taxon>
        <taxon>Legionella</taxon>
    </lineage>
</organism>
<dbReference type="Proteomes" id="UP000254631">
    <property type="component" value="Unassembled WGS sequence"/>
</dbReference>
<dbReference type="SUPFAM" id="SSF54427">
    <property type="entry name" value="NTF2-like"/>
    <property type="match status" value="1"/>
</dbReference>
<dbReference type="STRING" id="91892.BIZ52_12375"/>
<dbReference type="InterPro" id="IPR032710">
    <property type="entry name" value="NTF2-like_dom_sf"/>
</dbReference>
<name>A0A131BIH2_LEGPN</name>
<gene>
    <name evidence="1" type="ORF">NCTC12000_02670</name>
</gene>